<evidence type="ECO:0008006" key="4">
    <source>
        <dbReference type="Google" id="ProtNLM"/>
    </source>
</evidence>
<dbReference type="AlphaFoldDB" id="A0A5B0EJ07"/>
<organism evidence="2 3">
    <name type="scientific">Paeniglutamicibacter gangotriensis</name>
    <dbReference type="NCBI Taxonomy" id="254787"/>
    <lineage>
        <taxon>Bacteria</taxon>
        <taxon>Bacillati</taxon>
        <taxon>Actinomycetota</taxon>
        <taxon>Actinomycetes</taxon>
        <taxon>Micrococcales</taxon>
        <taxon>Micrococcaceae</taxon>
        <taxon>Paeniglutamicibacter</taxon>
    </lineage>
</organism>
<keyword evidence="1" id="KW-0472">Membrane</keyword>
<keyword evidence="1" id="KW-0812">Transmembrane</keyword>
<proteinExistence type="predicted"/>
<evidence type="ECO:0000256" key="1">
    <source>
        <dbReference type="SAM" id="Phobius"/>
    </source>
</evidence>
<evidence type="ECO:0000313" key="2">
    <source>
        <dbReference type="EMBL" id="KAA0977841.1"/>
    </source>
</evidence>
<protein>
    <recommendedName>
        <fullName evidence="4">Permease</fullName>
    </recommendedName>
</protein>
<feature type="transmembrane region" description="Helical" evidence="1">
    <location>
        <begin position="165"/>
        <end position="183"/>
    </location>
</feature>
<comment type="caution">
    <text evidence="2">The sequence shown here is derived from an EMBL/GenBank/DDBJ whole genome shotgun (WGS) entry which is preliminary data.</text>
</comment>
<dbReference type="OrthoDB" id="4929310at2"/>
<reference evidence="2 3" key="1">
    <citation type="submission" date="2019-07" db="EMBL/GenBank/DDBJ databases">
        <title>Analysis of the biochemical properties, biological activity and biotechnological potential of siderophores and biosurfactants produced by Antarctic psychrotolerant bacteria.</title>
        <authorList>
            <person name="Styczynski M."/>
            <person name="Krucon T."/>
            <person name="Decewicz P."/>
            <person name="Dziewit L."/>
        </authorList>
    </citation>
    <scope>NUCLEOTIDE SEQUENCE [LARGE SCALE GENOMIC DNA]</scope>
    <source>
        <strain evidence="2 3">ANT_H27</strain>
    </source>
</reference>
<feature type="transmembrane region" description="Helical" evidence="1">
    <location>
        <begin position="189"/>
        <end position="210"/>
    </location>
</feature>
<evidence type="ECO:0000313" key="3">
    <source>
        <dbReference type="Proteomes" id="UP000323856"/>
    </source>
</evidence>
<feature type="transmembrane region" description="Helical" evidence="1">
    <location>
        <begin position="57"/>
        <end position="75"/>
    </location>
</feature>
<sequence>MRLKVLATGTIGLALLVGAGYLPNNSHWPVTAITLLLLAAFALGWPRLMRASSPNPLSVVIFGISAAATLLGVMADPLPTLAWVAPSVAAGVVLVFLTQLVRGTDASKRLESAAVGITGMLVASFGSGWAALGAQEPWRAGALMAGISILAAAAAGVLRLPDRIAFPLGFVLAVLAGGAASLLHPRIELVPALVLGAACGLVVVGFRAMLVSLGGPRSTVQALGAALAPLLVCGSVTWYVLLILV</sequence>
<dbReference type="Proteomes" id="UP000323856">
    <property type="component" value="Unassembled WGS sequence"/>
</dbReference>
<feature type="transmembrane region" description="Helical" evidence="1">
    <location>
        <begin position="222"/>
        <end position="244"/>
    </location>
</feature>
<feature type="transmembrane region" description="Helical" evidence="1">
    <location>
        <begin position="138"/>
        <end position="158"/>
    </location>
</feature>
<dbReference type="RefSeq" id="WP_149619047.1">
    <property type="nucleotide sequence ID" value="NZ_VOBL01000005.1"/>
</dbReference>
<feature type="transmembrane region" description="Helical" evidence="1">
    <location>
        <begin position="29"/>
        <end position="45"/>
    </location>
</feature>
<keyword evidence="1" id="KW-1133">Transmembrane helix</keyword>
<gene>
    <name evidence="2" type="ORF">FQ154_06160</name>
</gene>
<accession>A0A5B0EJ07</accession>
<name>A0A5B0EJ07_9MICC</name>
<dbReference type="EMBL" id="VOBL01000005">
    <property type="protein sequence ID" value="KAA0977841.1"/>
    <property type="molecule type" value="Genomic_DNA"/>
</dbReference>
<feature type="transmembrane region" description="Helical" evidence="1">
    <location>
        <begin position="113"/>
        <end position="132"/>
    </location>
</feature>
<feature type="transmembrane region" description="Helical" evidence="1">
    <location>
        <begin position="81"/>
        <end position="101"/>
    </location>
</feature>